<evidence type="ECO:0000256" key="1">
    <source>
        <dbReference type="SAM" id="SignalP"/>
    </source>
</evidence>
<feature type="chain" id="PRO_5002432608" evidence="1">
    <location>
        <begin position="26"/>
        <end position="62"/>
    </location>
</feature>
<evidence type="ECO:0000313" key="2">
    <source>
        <dbReference type="EMBL" id="JAH43624.1"/>
    </source>
</evidence>
<dbReference type="EMBL" id="GBXM01064953">
    <property type="protein sequence ID" value="JAH43624.1"/>
    <property type="molecule type" value="Transcribed_RNA"/>
</dbReference>
<dbReference type="AlphaFoldDB" id="A0A0E9SQH9"/>
<reference evidence="2" key="1">
    <citation type="submission" date="2014-11" db="EMBL/GenBank/DDBJ databases">
        <authorList>
            <person name="Amaro Gonzalez C."/>
        </authorList>
    </citation>
    <scope>NUCLEOTIDE SEQUENCE</scope>
</reference>
<name>A0A0E9SQH9_ANGAN</name>
<accession>A0A0E9SQH9</accession>
<organism evidence="2">
    <name type="scientific">Anguilla anguilla</name>
    <name type="common">European freshwater eel</name>
    <name type="synonym">Muraena anguilla</name>
    <dbReference type="NCBI Taxonomy" id="7936"/>
    <lineage>
        <taxon>Eukaryota</taxon>
        <taxon>Metazoa</taxon>
        <taxon>Chordata</taxon>
        <taxon>Craniata</taxon>
        <taxon>Vertebrata</taxon>
        <taxon>Euteleostomi</taxon>
        <taxon>Actinopterygii</taxon>
        <taxon>Neopterygii</taxon>
        <taxon>Teleostei</taxon>
        <taxon>Anguilliformes</taxon>
        <taxon>Anguillidae</taxon>
        <taxon>Anguilla</taxon>
    </lineage>
</organism>
<proteinExistence type="predicted"/>
<sequence>MQCGCNKEFHQLAVLGLALLQDVLLVHHLCQSHIPPSPAEYRCGTLCAGQTSKNISLTLNRK</sequence>
<protein>
    <submittedName>
        <fullName evidence="2">Uncharacterized protein</fullName>
    </submittedName>
</protein>
<keyword evidence="1" id="KW-0732">Signal</keyword>
<feature type="signal peptide" evidence="1">
    <location>
        <begin position="1"/>
        <end position="25"/>
    </location>
</feature>
<reference evidence="2" key="2">
    <citation type="journal article" date="2015" name="Fish Shellfish Immunol.">
        <title>Early steps in the European eel (Anguilla anguilla)-Vibrio vulnificus interaction in the gills: Role of the RtxA13 toxin.</title>
        <authorList>
            <person name="Callol A."/>
            <person name="Pajuelo D."/>
            <person name="Ebbesson L."/>
            <person name="Teles M."/>
            <person name="MacKenzie S."/>
            <person name="Amaro C."/>
        </authorList>
    </citation>
    <scope>NUCLEOTIDE SEQUENCE</scope>
</reference>